<accession>B7S932</accession>
<proteinExistence type="predicted"/>
<name>B7S932_GLYIN</name>
<gene>
    <name evidence="1" type="ORF">GIP_L8_0210</name>
</gene>
<reference evidence="1" key="1">
    <citation type="submission" date="2007-06" db="EMBL/GenBank/DDBJ databases">
        <title>Bracovirus Evolution: Comparative Genomics of Multiple Viral and Proviral Genomes.</title>
        <authorList>
            <person name="Desjardins C.A."/>
            <person name="Gundersen-Rindal D.E."/>
            <person name="Hostetler J.B."/>
            <person name="Tallon L.J."/>
            <person name="Utterback T.R."/>
            <person name="Fuester R.W."/>
            <person name="Schatz M.C."/>
            <person name="Pedroni M.J."/>
            <person name="Fadrosh D.W."/>
            <person name="Haas B.J."/>
            <person name="Toms B.S."/>
            <person name="Chen D."/>
            <person name="Nene V."/>
        </authorList>
    </citation>
    <scope>NUCLEOTIDE SEQUENCE</scope>
</reference>
<dbReference type="AlphaFoldDB" id="B7S932"/>
<protein>
    <submittedName>
        <fullName evidence="1">Uncharacterized protein</fullName>
    </submittedName>
</protein>
<evidence type="ECO:0000313" key="1">
    <source>
        <dbReference type="EMBL" id="ACE75407.1"/>
    </source>
</evidence>
<dbReference type="EMBL" id="EF710657">
    <property type="protein sequence ID" value="ACE75407.1"/>
    <property type="molecule type" value="Genomic_DNA"/>
</dbReference>
<organism evidence="1">
    <name type="scientific">Glyptapanteles indiensis</name>
    <name type="common">Parasitoid wasp</name>
    <dbReference type="NCBI Taxonomy" id="92994"/>
    <lineage>
        <taxon>Eukaryota</taxon>
        <taxon>Metazoa</taxon>
        <taxon>Ecdysozoa</taxon>
        <taxon>Arthropoda</taxon>
        <taxon>Hexapoda</taxon>
        <taxon>Insecta</taxon>
        <taxon>Pterygota</taxon>
        <taxon>Neoptera</taxon>
        <taxon>Endopterygota</taxon>
        <taxon>Hymenoptera</taxon>
        <taxon>Apocrita</taxon>
        <taxon>Ichneumonoidea</taxon>
        <taxon>Braconidae</taxon>
        <taxon>Microgastrinae</taxon>
        <taxon>Glyptapanteles</taxon>
    </lineage>
</organism>
<sequence>MIKGTSKKFAIVKFDVISTYGTNPYKVVPLQWVKDTDHNKVLVQYPSKDEVFTEFGSILECNQPLSSWKECSGTLEYVTNSYIDGLIFIKGRNNEFIPEELLFVEYMERV</sequence>